<dbReference type="Pfam" id="PF13817">
    <property type="entry name" value="DDE_Tnp_IS66_C"/>
    <property type="match status" value="1"/>
</dbReference>
<proteinExistence type="predicted"/>
<comment type="caution">
    <text evidence="3">The sequence shown here is derived from an EMBL/GenBank/DDBJ whole genome shotgun (WGS) entry which is preliminary data.</text>
</comment>
<keyword evidence="4" id="KW-1185">Reference proteome</keyword>
<evidence type="ECO:0000259" key="2">
    <source>
        <dbReference type="Pfam" id="PF13817"/>
    </source>
</evidence>
<dbReference type="Pfam" id="PF03050">
    <property type="entry name" value="DDE_Tnp_IS66"/>
    <property type="match status" value="1"/>
</dbReference>
<dbReference type="EMBL" id="JACRSY010000006">
    <property type="protein sequence ID" value="MBC8578968.1"/>
    <property type="molecule type" value="Genomic_DNA"/>
</dbReference>
<feature type="domain" description="Transposase IS66 C-terminal" evidence="2">
    <location>
        <begin position="74"/>
        <end position="115"/>
    </location>
</feature>
<reference evidence="3" key="1">
    <citation type="submission" date="2020-08" db="EMBL/GenBank/DDBJ databases">
        <title>Genome public.</title>
        <authorList>
            <person name="Liu C."/>
            <person name="Sun Q."/>
        </authorList>
    </citation>
    <scope>NUCLEOTIDE SEQUENCE</scope>
    <source>
        <strain evidence="3">NSJ-12</strain>
    </source>
</reference>
<accession>A0A926EES4</accession>
<organism evidence="3 4">
    <name type="scientific">Zhenhengia yiwuensis</name>
    <dbReference type="NCBI Taxonomy" id="2763666"/>
    <lineage>
        <taxon>Bacteria</taxon>
        <taxon>Bacillati</taxon>
        <taxon>Bacillota</taxon>
        <taxon>Clostridia</taxon>
        <taxon>Lachnospirales</taxon>
        <taxon>Lachnospiraceae</taxon>
        <taxon>Zhenhengia</taxon>
    </lineage>
</organism>
<protein>
    <submittedName>
        <fullName evidence="3">Transposase</fullName>
    </submittedName>
</protein>
<gene>
    <name evidence="3" type="ORF">H8718_05395</name>
</gene>
<dbReference type="InterPro" id="IPR004291">
    <property type="entry name" value="Transposase_IS66_central"/>
</dbReference>
<evidence type="ECO:0000313" key="4">
    <source>
        <dbReference type="Proteomes" id="UP000655830"/>
    </source>
</evidence>
<dbReference type="Proteomes" id="UP000655830">
    <property type="component" value="Unassembled WGS sequence"/>
</dbReference>
<evidence type="ECO:0000259" key="1">
    <source>
        <dbReference type="Pfam" id="PF03050"/>
    </source>
</evidence>
<dbReference type="InterPro" id="IPR039552">
    <property type="entry name" value="IS66_C"/>
</dbReference>
<feature type="non-terminal residue" evidence="3">
    <location>
        <position position="1"/>
    </location>
</feature>
<evidence type="ECO:0000313" key="3">
    <source>
        <dbReference type="EMBL" id="MBC8578968.1"/>
    </source>
</evidence>
<dbReference type="PANTHER" id="PTHR33678:SF1">
    <property type="entry name" value="BLL1576 PROTEIN"/>
    <property type="match status" value="1"/>
</dbReference>
<sequence length="124" mass="14152">WIHSLQPLNGSRLGKAVTYAKNQKKYMETYLLDGRCSISNNLAENSIRPFTVGRKNWEFAASTKGATASATIYSLVETAKANGLNVYKYLQYLLQYMPDVDYKNHPQELEDLMPWAPEIQNNCK</sequence>
<feature type="domain" description="Transposase IS66 central" evidence="1">
    <location>
        <begin position="6"/>
        <end position="67"/>
    </location>
</feature>
<name>A0A926EES4_9FIRM</name>
<dbReference type="InterPro" id="IPR052344">
    <property type="entry name" value="Transposase-related"/>
</dbReference>
<dbReference type="PANTHER" id="PTHR33678">
    <property type="entry name" value="BLL1576 PROTEIN"/>
    <property type="match status" value="1"/>
</dbReference>
<dbReference type="AlphaFoldDB" id="A0A926EES4"/>
<dbReference type="RefSeq" id="WP_249332134.1">
    <property type="nucleotide sequence ID" value="NZ_JACRSY010000006.1"/>
</dbReference>